<evidence type="ECO:0000256" key="1">
    <source>
        <dbReference type="ARBA" id="ARBA00004173"/>
    </source>
</evidence>
<keyword evidence="4" id="KW-0256">Endoplasmic reticulum</keyword>
<dbReference type="InterPro" id="IPR052374">
    <property type="entry name" value="SERAC1"/>
</dbReference>
<comment type="caution">
    <text evidence="7">The sequence shown here is derived from an EMBL/GenBank/DDBJ whole genome shotgun (WGS) entry which is preliminary data.</text>
</comment>
<dbReference type="Proteomes" id="UP000593566">
    <property type="component" value="Unassembled WGS sequence"/>
</dbReference>
<dbReference type="GO" id="GO:0016020">
    <property type="term" value="C:membrane"/>
    <property type="evidence" value="ECO:0007669"/>
    <property type="project" value="UniProtKB-SubCell"/>
</dbReference>
<keyword evidence="6" id="KW-0472">Membrane</keyword>
<evidence type="ECO:0000256" key="3">
    <source>
        <dbReference type="ARBA" id="ARBA00004370"/>
    </source>
</evidence>
<keyword evidence="5" id="KW-0496">Mitochondrion</keyword>
<sequence length="285" mass="31653">MAMTVHYDGKPGEATLADLVFVHGLRGDPIETWSKGSVCWPRDLLKEDIDRVRIMSWAYDSGVAHFLKSASQVSIFGHGESLLSDLAEQRLSPQQALIRSAQLYNHKESLELGRIYQYTRGVVFMATPHRGSGKTPYVDIVVNAARVTLRNPNKELLNSLRENAAPLNQERKTFTTIRDQVPIVCLYEESATTLGIVSADAKKRQTLVDLVHRLSAKTRLASMELGLEGNRCREIIVECASFSAEKMWATSVPWATSGGLSGPATLGTVRFGTQTQRDLWSKHQV</sequence>
<dbReference type="PANTHER" id="PTHR48182">
    <property type="entry name" value="PROTEIN SERAC1"/>
    <property type="match status" value="1"/>
</dbReference>
<reference evidence="7 8" key="1">
    <citation type="journal article" date="2020" name="Genomics">
        <title>Complete, high-quality genomes from long-read metagenomic sequencing of two wolf lichen thalli reveals enigmatic genome architecture.</title>
        <authorList>
            <person name="McKenzie S.K."/>
            <person name="Walston R.F."/>
            <person name="Allen J.L."/>
        </authorList>
    </citation>
    <scope>NUCLEOTIDE SEQUENCE [LARGE SCALE GENOMIC DNA]</scope>
    <source>
        <strain evidence="7">WasteWater1</strain>
    </source>
</reference>
<evidence type="ECO:0000256" key="2">
    <source>
        <dbReference type="ARBA" id="ARBA00004240"/>
    </source>
</evidence>
<keyword evidence="8" id="KW-1185">Reference proteome</keyword>
<evidence type="ECO:0000256" key="4">
    <source>
        <dbReference type="ARBA" id="ARBA00022824"/>
    </source>
</evidence>
<dbReference type="PANTHER" id="PTHR48182:SF2">
    <property type="entry name" value="PROTEIN SERAC1"/>
    <property type="match status" value="1"/>
</dbReference>
<evidence type="ECO:0000313" key="8">
    <source>
        <dbReference type="Proteomes" id="UP000593566"/>
    </source>
</evidence>
<gene>
    <name evidence="7" type="ORF">HO133_004281</name>
</gene>
<dbReference type="EMBL" id="JACCJB010000002">
    <property type="protein sequence ID" value="KAF6229944.1"/>
    <property type="molecule type" value="Genomic_DNA"/>
</dbReference>
<organism evidence="7 8">
    <name type="scientific">Letharia lupina</name>
    <dbReference type="NCBI Taxonomy" id="560253"/>
    <lineage>
        <taxon>Eukaryota</taxon>
        <taxon>Fungi</taxon>
        <taxon>Dikarya</taxon>
        <taxon>Ascomycota</taxon>
        <taxon>Pezizomycotina</taxon>
        <taxon>Lecanoromycetes</taxon>
        <taxon>OSLEUM clade</taxon>
        <taxon>Lecanoromycetidae</taxon>
        <taxon>Lecanorales</taxon>
        <taxon>Lecanorineae</taxon>
        <taxon>Parmeliaceae</taxon>
        <taxon>Letharia</taxon>
    </lineage>
</organism>
<dbReference type="AlphaFoldDB" id="A0A8H6FJX6"/>
<protein>
    <submittedName>
        <fullName evidence="7">Uncharacterized protein</fullName>
    </submittedName>
</protein>
<dbReference type="GeneID" id="59332690"/>
<evidence type="ECO:0000256" key="6">
    <source>
        <dbReference type="ARBA" id="ARBA00023136"/>
    </source>
</evidence>
<comment type="subcellular location">
    <subcellularLocation>
        <location evidence="2">Endoplasmic reticulum</location>
    </subcellularLocation>
    <subcellularLocation>
        <location evidence="3">Membrane</location>
    </subcellularLocation>
    <subcellularLocation>
        <location evidence="1">Mitochondrion</location>
    </subcellularLocation>
</comment>
<dbReference type="GO" id="GO:0005783">
    <property type="term" value="C:endoplasmic reticulum"/>
    <property type="evidence" value="ECO:0007669"/>
    <property type="project" value="UniProtKB-SubCell"/>
</dbReference>
<proteinExistence type="predicted"/>
<evidence type="ECO:0000313" key="7">
    <source>
        <dbReference type="EMBL" id="KAF6229944.1"/>
    </source>
</evidence>
<evidence type="ECO:0000256" key="5">
    <source>
        <dbReference type="ARBA" id="ARBA00023128"/>
    </source>
</evidence>
<dbReference type="RefSeq" id="XP_037157201.1">
    <property type="nucleotide sequence ID" value="XM_037295200.1"/>
</dbReference>
<dbReference type="GO" id="GO:0005739">
    <property type="term" value="C:mitochondrion"/>
    <property type="evidence" value="ECO:0007669"/>
    <property type="project" value="UniProtKB-SubCell"/>
</dbReference>
<accession>A0A8H6FJX6</accession>
<name>A0A8H6FJX6_9LECA</name>